<reference evidence="2 3" key="1">
    <citation type="submission" date="2017-11" db="EMBL/GenBank/DDBJ databases">
        <title>Sphingomonas oleivorans sp. nov., isolated from oil-contaminated soil.</title>
        <authorList>
            <person name="Wang L."/>
            <person name="Chen L."/>
        </authorList>
    </citation>
    <scope>NUCLEOTIDE SEQUENCE [LARGE SCALE GENOMIC DNA]</scope>
    <source>
        <strain evidence="2 3">K101</strain>
    </source>
</reference>
<keyword evidence="2" id="KW-0808">Transferase</keyword>
<name>A0A2T4I8K3_9SPHN</name>
<organism evidence="2 3">
    <name type="scientific">Edaphosphingomonas fennica</name>
    <dbReference type="NCBI Taxonomy" id="114404"/>
    <lineage>
        <taxon>Bacteria</taxon>
        <taxon>Pseudomonadati</taxon>
        <taxon>Pseudomonadota</taxon>
        <taxon>Alphaproteobacteria</taxon>
        <taxon>Sphingomonadales</taxon>
        <taxon>Rhizorhabdaceae</taxon>
        <taxon>Edaphosphingomonas</taxon>
    </lineage>
</organism>
<dbReference type="Proteomes" id="UP000241206">
    <property type="component" value="Unassembled WGS sequence"/>
</dbReference>
<evidence type="ECO:0000313" key="3">
    <source>
        <dbReference type="Proteomes" id="UP000241206"/>
    </source>
</evidence>
<comment type="caution">
    <text evidence="2">The sequence shown here is derived from an EMBL/GenBank/DDBJ whole genome shotgun (WGS) entry which is preliminary data.</text>
</comment>
<dbReference type="EMBL" id="PHHF01000001">
    <property type="protein sequence ID" value="PTD28091.1"/>
    <property type="molecule type" value="Genomic_DNA"/>
</dbReference>
<sequence>MSLAIRARTEERMDDPTLPAADYAAVLADLAQVNRVTFAARPTLSFLARGLRGRDRFRLLDVGFGEGDMLRRIARWAARRGIAADLVGVDLNPNSAPAARAATPAGIGTAIDYRTGDYADLAGAGFDFIVSSLVAHHMTDAQLRAFLRFMEAEARAGWLVNDLHRHGFAHAGFPLLAALMRWHPIVAADGRLSIARAFRPAEWRAILAEAGIDGARIVRRFPFRLCVERMR</sequence>
<protein>
    <submittedName>
        <fullName evidence="2">Methyltransferase type 12</fullName>
    </submittedName>
</protein>
<dbReference type="Pfam" id="PF13649">
    <property type="entry name" value="Methyltransf_25"/>
    <property type="match status" value="1"/>
</dbReference>
<dbReference type="InterPro" id="IPR029063">
    <property type="entry name" value="SAM-dependent_MTases_sf"/>
</dbReference>
<dbReference type="InterPro" id="IPR041698">
    <property type="entry name" value="Methyltransf_25"/>
</dbReference>
<accession>A0A2T4I8K3</accession>
<feature type="domain" description="Methyltransferase" evidence="1">
    <location>
        <begin position="60"/>
        <end position="150"/>
    </location>
</feature>
<dbReference type="SUPFAM" id="SSF53335">
    <property type="entry name" value="S-adenosyl-L-methionine-dependent methyltransferases"/>
    <property type="match status" value="1"/>
</dbReference>
<dbReference type="GO" id="GO:0008168">
    <property type="term" value="F:methyltransferase activity"/>
    <property type="evidence" value="ECO:0007669"/>
    <property type="project" value="UniProtKB-KW"/>
</dbReference>
<dbReference type="GO" id="GO:0032259">
    <property type="term" value="P:methylation"/>
    <property type="evidence" value="ECO:0007669"/>
    <property type="project" value="UniProtKB-KW"/>
</dbReference>
<gene>
    <name evidence="2" type="ORF">CV103_00605</name>
</gene>
<keyword evidence="2" id="KW-0489">Methyltransferase</keyword>
<keyword evidence="3" id="KW-1185">Reference proteome</keyword>
<dbReference type="Gene3D" id="3.40.50.150">
    <property type="entry name" value="Vaccinia Virus protein VP39"/>
    <property type="match status" value="1"/>
</dbReference>
<proteinExistence type="predicted"/>
<evidence type="ECO:0000259" key="1">
    <source>
        <dbReference type="Pfam" id="PF13649"/>
    </source>
</evidence>
<dbReference type="RefSeq" id="WP_107393601.1">
    <property type="nucleotide sequence ID" value="NZ_PHHF01000001.1"/>
</dbReference>
<evidence type="ECO:0000313" key="2">
    <source>
        <dbReference type="EMBL" id="PTD28091.1"/>
    </source>
</evidence>
<dbReference type="AlphaFoldDB" id="A0A2T4I8K3"/>